<dbReference type="EMBL" id="CATNWA010014578">
    <property type="protein sequence ID" value="CAI9573569.1"/>
    <property type="molecule type" value="Genomic_DNA"/>
</dbReference>
<protein>
    <submittedName>
        <fullName evidence="1">Uncharacterized protein</fullName>
    </submittedName>
</protein>
<keyword evidence="2" id="KW-1185">Reference proteome</keyword>
<dbReference type="Proteomes" id="UP001162483">
    <property type="component" value="Unassembled WGS sequence"/>
</dbReference>
<evidence type="ECO:0000313" key="1">
    <source>
        <dbReference type="EMBL" id="CAI9573569.1"/>
    </source>
</evidence>
<accession>A0ABN9DLR7</accession>
<comment type="caution">
    <text evidence="1">The sequence shown here is derived from an EMBL/GenBank/DDBJ whole genome shotgun (WGS) entry which is preliminary data.</text>
</comment>
<reference evidence="1" key="1">
    <citation type="submission" date="2023-05" db="EMBL/GenBank/DDBJ databases">
        <authorList>
            <person name="Stuckert A."/>
        </authorList>
    </citation>
    <scope>NUCLEOTIDE SEQUENCE</scope>
</reference>
<gene>
    <name evidence="1" type="ORF">SPARVUS_LOCUS7718069</name>
</gene>
<sequence length="90" mass="10437">MMSHQIPQKMMMSHQIPQKTKMSHQILQRKNIFPQISIQHLIVQTRNLIPQNMEGVLLTTQLVAFMMVPNRRSHIHVLSVGRATAPNKVF</sequence>
<name>A0ABN9DLR7_9NEOB</name>
<proteinExistence type="predicted"/>
<organism evidence="1 2">
    <name type="scientific">Staurois parvus</name>
    <dbReference type="NCBI Taxonomy" id="386267"/>
    <lineage>
        <taxon>Eukaryota</taxon>
        <taxon>Metazoa</taxon>
        <taxon>Chordata</taxon>
        <taxon>Craniata</taxon>
        <taxon>Vertebrata</taxon>
        <taxon>Euteleostomi</taxon>
        <taxon>Amphibia</taxon>
        <taxon>Batrachia</taxon>
        <taxon>Anura</taxon>
        <taxon>Neobatrachia</taxon>
        <taxon>Ranoidea</taxon>
        <taxon>Ranidae</taxon>
        <taxon>Staurois</taxon>
    </lineage>
</organism>
<evidence type="ECO:0000313" key="2">
    <source>
        <dbReference type="Proteomes" id="UP001162483"/>
    </source>
</evidence>